<feature type="transmembrane region" description="Helical" evidence="1">
    <location>
        <begin position="72"/>
        <end position="95"/>
    </location>
</feature>
<feature type="transmembrane region" description="Helical" evidence="1">
    <location>
        <begin position="139"/>
        <end position="163"/>
    </location>
</feature>
<gene>
    <name evidence="2" type="ORF">FHS68_000592</name>
</gene>
<keyword evidence="1" id="KW-1133">Transmembrane helix</keyword>
<dbReference type="EMBL" id="JAASQJ010000001">
    <property type="protein sequence ID" value="NIJ51436.1"/>
    <property type="molecule type" value="Genomic_DNA"/>
</dbReference>
<evidence type="ECO:0000256" key="1">
    <source>
        <dbReference type="SAM" id="Phobius"/>
    </source>
</evidence>
<accession>A0ABX0UEM5</accession>
<keyword evidence="1" id="KW-0472">Membrane</keyword>
<organism evidence="2 3">
    <name type="scientific">Dyadobacter arcticus</name>
    <dbReference type="NCBI Taxonomy" id="1078754"/>
    <lineage>
        <taxon>Bacteria</taxon>
        <taxon>Pseudomonadati</taxon>
        <taxon>Bacteroidota</taxon>
        <taxon>Cytophagia</taxon>
        <taxon>Cytophagales</taxon>
        <taxon>Spirosomataceae</taxon>
        <taxon>Dyadobacter</taxon>
    </lineage>
</organism>
<feature type="transmembrane region" description="Helical" evidence="1">
    <location>
        <begin position="12"/>
        <end position="33"/>
    </location>
</feature>
<evidence type="ECO:0000313" key="2">
    <source>
        <dbReference type="EMBL" id="NIJ51436.1"/>
    </source>
</evidence>
<dbReference type="Pfam" id="PF13858">
    <property type="entry name" value="DUF4199"/>
    <property type="match status" value="1"/>
</dbReference>
<name>A0ABX0UEM5_9BACT</name>
<feature type="transmembrane region" description="Helical" evidence="1">
    <location>
        <begin position="39"/>
        <end position="60"/>
    </location>
</feature>
<dbReference type="RefSeq" id="WP_167267080.1">
    <property type="nucleotide sequence ID" value="NZ_JAASQJ010000001.1"/>
</dbReference>
<keyword evidence="1" id="KW-0812">Transmembrane</keyword>
<protein>
    <submittedName>
        <fullName evidence="2">Integral membrane protein</fullName>
    </submittedName>
</protein>
<sequence>MDEKISTARVALKYGILGAVVIMVYTTIINISGFSQNKILSSLSFLFMIIAIVLAMKNFREQSKGFMSYGEGLGLGTLTSAVLGLLSSAFTMFYVQFIDDTLLAQALDKVREDMESRGKDDSEIEMAMELSQKLMSPAIVFPASILVYVITGFVISLVAAAIIRREKPVFE</sequence>
<keyword evidence="3" id="KW-1185">Reference proteome</keyword>
<evidence type="ECO:0000313" key="3">
    <source>
        <dbReference type="Proteomes" id="UP001179181"/>
    </source>
</evidence>
<comment type="caution">
    <text evidence="2">The sequence shown here is derived from an EMBL/GenBank/DDBJ whole genome shotgun (WGS) entry which is preliminary data.</text>
</comment>
<proteinExistence type="predicted"/>
<reference evidence="2 3" key="1">
    <citation type="submission" date="2020-03" db="EMBL/GenBank/DDBJ databases">
        <title>Genomic Encyclopedia of Type Strains, Phase IV (KMG-IV): sequencing the most valuable type-strain genomes for metagenomic binning, comparative biology and taxonomic classification.</title>
        <authorList>
            <person name="Goeker M."/>
        </authorList>
    </citation>
    <scope>NUCLEOTIDE SEQUENCE [LARGE SCALE GENOMIC DNA]</scope>
    <source>
        <strain evidence="2 3">DSM 102865</strain>
    </source>
</reference>
<dbReference type="Proteomes" id="UP001179181">
    <property type="component" value="Unassembled WGS sequence"/>
</dbReference>
<dbReference type="InterPro" id="IPR025250">
    <property type="entry name" value="DUF4199"/>
</dbReference>